<keyword evidence="2" id="KW-0732">Signal</keyword>
<evidence type="ECO:0000256" key="1">
    <source>
        <dbReference type="SAM" id="MobiDB-lite"/>
    </source>
</evidence>
<protein>
    <submittedName>
        <fullName evidence="3">Uncharacterized protein</fullName>
    </submittedName>
</protein>
<reference evidence="3 4" key="1">
    <citation type="submission" date="2018-12" db="EMBL/GenBank/DDBJ databases">
        <title>Dyella dinghuensis sp. nov. DHOA06 and Dyella choica sp. nov. 4M-K27, isolated from forest soil.</title>
        <authorList>
            <person name="Qiu L.-H."/>
            <person name="Gao Z.-H."/>
        </authorList>
    </citation>
    <scope>NUCLEOTIDE SEQUENCE [LARGE SCALE GENOMIC DNA]</scope>
    <source>
        <strain evidence="3 4">4M-K27</strain>
    </source>
</reference>
<feature type="signal peptide" evidence="2">
    <location>
        <begin position="1"/>
        <end position="22"/>
    </location>
</feature>
<gene>
    <name evidence="3" type="ORF">EKH80_08775</name>
</gene>
<feature type="compositionally biased region" description="Basic and acidic residues" evidence="1">
    <location>
        <begin position="142"/>
        <end position="157"/>
    </location>
</feature>
<dbReference type="EMBL" id="RYYV01000005">
    <property type="protein sequence ID" value="RUL76792.1"/>
    <property type="molecule type" value="Genomic_DNA"/>
</dbReference>
<keyword evidence="4" id="KW-1185">Reference proteome</keyword>
<sequence length="177" mass="19451">MRKIWTLFTAGFCVLAVGRGLADASAPSTSHRVEKNLTCGDAQLIAQTDYVTLPDVQKVVWTAQSITLKNSHSLAPVPLVLESKPLHLAYYPQGTALDSVILGWTCLKTSSGKRYIFLAYTCTPSPERPDCKEEDESGNWDRVLDTSGKRLSDQQRERLGVNSAIGDHLKLEGTTED</sequence>
<feature type="chain" id="PRO_5019242371" evidence="2">
    <location>
        <begin position="23"/>
        <end position="177"/>
    </location>
</feature>
<evidence type="ECO:0000313" key="3">
    <source>
        <dbReference type="EMBL" id="RUL76792.1"/>
    </source>
</evidence>
<evidence type="ECO:0000256" key="2">
    <source>
        <dbReference type="SAM" id="SignalP"/>
    </source>
</evidence>
<accession>A0A432M7V6</accession>
<dbReference type="Proteomes" id="UP000274358">
    <property type="component" value="Unassembled WGS sequence"/>
</dbReference>
<organism evidence="3 4">
    <name type="scientific">Dyella choica</name>
    <dbReference type="NCBI Taxonomy" id="1927959"/>
    <lineage>
        <taxon>Bacteria</taxon>
        <taxon>Pseudomonadati</taxon>
        <taxon>Pseudomonadota</taxon>
        <taxon>Gammaproteobacteria</taxon>
        <taxon>Lysobacterales</taxon>
        <taxon>Rhodanobacteraceae</taxon>
        <taxon>Dyella</taxon>
    </lineage>
</organism>
<proteinExistence type="predicted"/>
<comment type="caution">
    <text evidence="3">The sequence shown here is derived from an EMBL/GenBank/DDBJ whole genome shotgun (WGS) entry which is preliminary data.</text>
</comment>
<name>A0A432M7V6_9GAMM</name>
<evidence type="ECO:0000313" key="4">
    <source>
        <dbReference type="Proteomes" id="UP000274358"/>
    </source>
</evidence>
<dbReference type="RefSeq" id="WP_126684352.1">
    <property type="nucleotide sequence ID" value="NZ_RYYV01000005.1"/>
</dbReference>
<feature type="region of interest" description="Disordered" evidence="1">
    <location>
        <begin position="127"/>
        <end position="157"/>
    </location>
</feature>
<dbReference type="AlphaFoldDB" id="A0A432M7V6"/>